<comment type="caution">
    <text evidence="2">The sequence shown here is derived from an EMBL/GenBank/DDBJ whole genome shotgun (WGS) entry which is preliminary data.</text>
</comment>
<dbReference type="InterPro" id="IPR009667">
    <property type="entry name" value="DUF1258"/>
</dbReference>
<protein>
    <recommendedName>
        <fullName evidence="4">Transposase domain-containing protein</fullName>
    </recommendedName>
</protein>
<evidence type="ECO:0000313" key="2">
    <source>
        <dbReference type="EMBL" id="CAF1308441.1"/>
    </source>
</evidence>
<dbReference type="EMBL" id="CAJNOJ010000222">
    <property type="protein sequence ID" value="CAF1308441.1"/>
    <property type="molecule type" value="Genomic_DNA"/>
</dbReference>
<dbReference type="PANTHER" id="PTHR46579:SF1">
    <property type="entry name" value="F5_8 TYPE C DOMAIN-CONTAINING PROTEIN"/>
    <property type="match status" value="1"/>
</dbReference>
<reference evidence="2" key="1">
    <citation type="submission" date="2021-02" db="EMBL/GenBank/DDBJ databases">
        <authorList>
            <person name="Nowell W R."/>
        </authorList>
    </citation>
    <scope>NUCLEOTIDE SEQUENCE</scope>
</reference>
<dbReference type="Proteomes" id="UP000663852">
    <property type="component" value="Unassembled WGS sequence"/>
</dbReference>
<name>A0A815E9H0_ADIRI</name>
<proteinExistence type="predicted"/>
<evidence type="ECO:0000313" key="3">
    <source>
        <dbReference type="Proteomes" id="UP000663852"/>
    </source>
</evidence>
<accession>A0A815E9H0</accession>
<evidence type="ECO:0008006" key="4">
    <source>
        <dbReference type="Google" id="ProtNLM"/>
    </source>
</evidence>
<evidence type="ECO:0000256" key="1">
    <source>
        <dbReference type="SAM" id="MobiDB-lite"/>
    </source>
</evidence>
<dbReference type="PANTHER" id="PTHR46579">
    <property type="entry name" value="F5/8 TYPE C DOMAIN-CONTAINING PROTEIN-RELATED"/>
    <property type="match status" value="1"/>
</dbReference>
<feature type="compositionally biased region" description="Polar residues" evidence="1">
    <location>
        <begin position="38"/>
        <end position="52"/>
    </location>
</feature>
<gene>
    <name evidence="2" type="ORF">EDS130_LOCUS31003</name>
</gene>
<dbReference type="Pfam" id="PF06869">
    <property type="entry name" value="DUF1258"/>
    <property type="match status" value="2"/>
</dbReference>
<dbReference type="OrthoDB" id="10010998at2759"/>
<organism evidence="2 3">
    <name type="scientific">Adineta ricciae</name>
    <name type="common">Rotifer</name>
    <dbReference type="NCBI Taxonomy" id="249248"/>
    <lineage>
        <taxon>Eukaryota</taxon>
        <taxon>Metazoa</taxon>
        <taxon>Spiralia</taxon>
        <taxon>Gnathifera</taxon>
        <taxon>Rotifera</taxon>
        <taxon>Eurotatoria</taxon>
        <taxon>Bdelloidea</taxon>
        <taxon>Adinetida</taxon>
        <taxon>Adinetidae</taxon>
        <taxon>Adineta</taxon>
    </lineage>
</organism>
<sequence length="1314" mass="150893">MASRSTKWRNRQRVQDLFNRTPFLIDAPAFSNDHESSHSFNQDNNSSSGIQLNTNDNSSNTTDEKPSSSPSINLQDFLNSLGVNTDTDKLHDIQADPNAEEETNTEEEDFLDLSSEASVYEVAAVLIVLKTRHKLSNRCLDHFCQLMRLLKVQNVPKNSSHIKCILSPTLTTDATSPAYFCAKCNKLSAKETNCTNVECNENKGFTTKPPVFVRLPLKTQIQDVLSRFPALYFQQQSSSNISDSSNITEGLFYKKIVEQEGDGFISLVMNVDGIEISKSSKCSLWVITFVINELKKRDRFRMQNVLVGGIGAGVSKPSRQEMAAYLQPIINELLLLENENRYTMGDGTHSFLKIFLIAGSLDKPAQALVQNLTEINGAYGCGKCLIKDTIKIDFFTFSGITVPIKPGSTHKLRVFPVRKQDVQPKLRNNFSYDVKMAIPESFRPKEKTARRDYMCGYLGECHLRDLRFFDVGRCFVFDTLHNLYRGSFSRLLDLWFDPEHRHQPWSLRSKIELIDIALSTHKFPSTMYRTPRTILKYKQFKANELRSLLLFGFSTFCMYLPKRYGRHFLLLTFITHLCEAKTITPEQLLQIKMLTTEFIHQFPLLYGDRQNVMSIHMIFHLTESIRDFGGVYNYSTFNFESYLGTLRSTIHSTRRHALEVQSNVKLLRSSCIHINDKSFNFQLGAFIDRFLPNLRTSRSSKLKQSCQLKNIDYDKGRNCDIRSILGSSVTLYNSLIFNSIRFTILTQRSNGQEDDSCVLYKLANKIRVGFIISIIRKNSEEDNCIVRIRDVPINKYLSINLNNTRITCSTVMFGSAEQNSSSFFLAQVAPVTRSEFSSFDNLLWIFDRFCTNTKLSAKETNCTNVECNENKGFTTRPPVFVRLPLKTQIQDVLSRFPALYFQQQSSSNISDSSNITEGLFYKKIVEQEGDGFISLVMNVDGIEISKSSKSSLWVITFVINELKKPDRFRMQNVLVGGIGAGVSKPSRQEMAAYLQPIINELLLLENENRYTMGDGTHSFLKVFLIAGSLDKPAQALVQNLTEINGAYGCGKCLIKGITVPIKPGYTHKLRVFPVRKQDVQPKLRNNFSYDVKMAIPESFRPKEKTARRDYMCGYLGECHLRDLRFFDVGRCFVFDTLHNLYRGSFSRLLDLWFDPEHRHQPWSLRSKIELIDIALSTHKFPSTMYRTPRTILKYKQFKANELRSLLLFGFSTFCMYLPKRYGRHFLLLTFITHLCEAKTITPEQLLQIKMLTTEFIHQFPLLYGDRQNVMSIHMIFHLSESIRDFGGVYNYSTFNFESYLGELNESESIVDHYL</sequence>
<feature type="region of interest" description="Disordered" evidence="1">
    <location>
        <begin position="29"/>
        <end position="75"/>
    </location>
</feature>